<reference evidence="2" key="2">
    <citation type="submission" date="2020-11" db="EMBL/GenBank/DDBJ databases">
        <authorList>
            <person name="McCartney M.A."/>
            <person name="Auch B."/>
            <person name="Kono T."/>
            <person name="Mallez S."/>
            <person name="Becker A."/>
            <person name="Gohl D.M."/>
            <person name="Silverstein K.A.T."/>
            <person name="Koren S."/>
            <person name="Bechman K.B."/>
            <person name="Herman A."/>
            <person name="Abrahante J.E."/>
            <person name="Garbe J."/>
        </authorList>
    </citation>
    <scope>NUCLEOTIDE SEQUENCE</scope>
    <source>
        <strain evidence="2">Duluth1</strain>
        <tissue evidence="2">Whole animal</tissue>
    </source>
</reference>
<proteinExistence type="predicted"/>
<sequence length="73" mass="7689">MDIVAQHAHLANMADYVNVPVPDGNDNKTHQPAAIEGDLTRNPPVAIIAGAAAGGVALIIFIVVIVVVLKRRR</sequence>
<gene>
    <name evidence="2" type="ORF">DPMN_072982</name>
</gene>
<keyword evidence="1" id="KW-0812">Transmembrane</keyword>
<keyword evidence="1" id="KW-1133">Transmembrane helix</keyword>
<protein>
    <submittedName>
        <fullName evidence="2">Uncharacterized protein</fullName>
    </submittedName>
</protein>
<keyword evidence="3" id="KW-1185">Reference proteome</keyword>
<name>A0A9D4BY78_DREPO</name>
<feature type="transmembrane region" description="Helical" evidence="1">
    <location>
        <begin position="45"/>
        <end position="69"/>
    </location>
</feature>
<evidence type="ECO:0000256" key="1">
    <source>
        <dbReference type="SAM" id="Phobius"/>
    </source>
</evidence>
<evidence type="ECO:0000313" key="3">
    <source>
        <dbReference type="Proteomes" id="UP000828390"/>
    </source>
</evidence>
<dbReference type="EMBL" id="JAIWYP010000014">
    <property type="protein sequence ID" value="KAH3713196.1"/>
    <property type="molecule type" value="Genomic_DNA"/>
</dbReference>
<evidence type="ECO:0000313" key="2">
    <source>
        <dbReference type="EMBL" id="KAH3713196.1"/>
    </source>
</evidence>
<comment type="caution">
    <text evidence="2">The sequence shown here is derived from an EMBL/GenBank/DDBJ whole genome shotgun (WGS) entry which is preliminary data.</text>
</comment>
<accession>A0A9D4BY78</accession>
<keyword evidence="1" id="KW-0472">Membrane</keyword>
<dbReference type="AlphaFoldDB" id="A0A9D4BY78"/>
<dbReference type="Proteomes" id="UP000828390">
    <property type="component" value="Unassembled WGS sequence"/>
</dbReference>
<reference evidence="2" key="1">
    <citation type="journal article" date="2019" name="bioRxiv">
        <title>The Genome of the Zebra Mussel, Dreissena polymorpha: A Resource for Invasive Species Research.</title>
        <authorList>
            <person name="McCartney M.A."/>
            <person name="Auch B."/>
            <person name="Kono T."/>
            <person name="Mallez S."/>
            <person name="Zhang Y."/>
            <person name="Obille A."/>
            <person name="Becker A."/>
            <person name="Abrahante J.E."/>
            <person name="Garbe J."/>
            <person name="Badalamenti J.P."/>
            <person name="Herman A."/>
            <person name="Mangelson H."/>
            <person name="Liachko I."/>
            <person name="Sullivan S."/>
            <person name="Sone E.D."/>
            <person name="Koren S."/>
            <person name="Silverstein K.A.T."/>
            <person name="Beckman K.B."/>
            <person name="Gohl D.M."/>
        </authorList>
    </citation>
    <scope>NUCLEOTIDE SEQUENCE</scope>
    <source>
        <strain evidence="2">Duluth1</strain>
        <tissue evidence="2">Whole animal</tissue>
    </source>
</reference>
<organism evidence="2 3">
    <name type="scientific">Dreissena polymorpha</name>
    <name type="common">Zebra mussel</name>
    <name type="synonym">Mytilus polymorpha</name>
    <dbReference type="NCBI Taxonomy" id="45954"/>
    <lineage>
        <taxon>Eukaryota</taxon>
        <taxon>Metazoa</taxon>
        <taxon>Spiralia</taxon>
        <taxon>Lophotrochozoa</taxon>
        <taxon>Mollusca</taxon>
        <taxon>Bivalvia</taxon>
        <taxon>Autobranchia</taxon>
        <taxon>Heteroconchia</taxon>
        <taxon>Euheterodonta</taxon>
        <taxon>Imparidentia</taxon>
        <taxon>Neoheterodontei</taxon>
        <taxon>Myida</taxon>
        <taxon>Dreissenoidea</taxon>
        <taxon>Dreissenidae</taxon>
        <taxon>Dreissena</taxon>
    </lineage>
</organism>